<dbReference type="Pfam" id="PF04043">
    <property type="entry name" value="PMEI"/>
    <property type="match status" value="1"/>
</dbReference>
<comment type="similarity">
    <text evidence="2">Belongs to the PMEI family.</text>
</comment>
<dbReference type="EMBL" id="OIVN01004792">
    <property type="protein sequence ID" value="SPD19316.1"/>
    <property type="molecule type" value="Genomic_DNA"/>
</dbReference>
<feature type="domain" description="Pectinesterase inhibitor" evidence="4">
    <location>
        <begin position="30"/>
        <end position="172"/>
    </location>
</feature>
<dbReference type="AlphaFoldDB" id="A0A2N9HZP7"/>
<protein>
    <recommendedName>
        <fullName evidence="4">Pectinesterase inhibitor domain-containing protein</fullName>
    </recommendedName>
</protein>
<dbReference type="SMART" id="SM00856">
    <property type="entry name" value="PMEI"/>
    <property type="match status" value="1"/>
</dbReference>
<proteinExistence type="inferred from homology"/>
<evidence type="ECO:0000256" key="2">
    <source>
        <dbReference type="ARBA" id="ARBA00038471"/>
    </source>
</evidence>
<feature type="chain" id="PRO_5015084713" description="Pectinesterase inhibitor domain-containing protein" evidence="3">
    <location>
        <begin position="25"/>
        <end position="180"/>
    </location>
</feature>
<dbReference type="EMBL" id="OIVN01005190">
    <property type="protein sequence ID" value="SPD21294.1"/>
    <property type="molecule type" value="Genomic_DNA"/>
</dbReference>
<gene>
    <name evidence="5" type="ORF">FSB_LOCUS47198</name>
    <name evidence="6" type="ORF">FSB_LOCUS49176</name>
</gene>
<dbReference type="InterPro" id="IPR051955">
    <property type="entry name" value="PME_Inhibitor"/>
</dbReference>
<dbReference type="NCBIfam" id="TIGR01614">
    <property type="entry name" value="PME_inhib"/>
    <property type="match status" value="1"/>
</dbReference>
<evidence type="ECO:0000256" key="1">
    <source>
        <dbReference type="ARBA" id="ARBA00022729"/>
    </source>
</evidence>
<reference evidence="5" key="1">
    <citation type="submission" date="2018-02" db="EMBL/GenBank/DDBJ databases">
        <authorList>
            <person name="Cohen D.B."/>
            <person name="Kent A.D."/>
        </authorList>
    </citation>
    <scope>NUCLEOTIDE SEQUENCE</scope>
</reference>
<dbReference type="Gene3D" id="1.20.140.40">
    <property type="entry name" value="Invertase/pectin methylesterase inhibitor family protein"/>
    <property type="match status" value="1"/>
</dbReference>
<dbReference type="PANTHER" id="PTHR31080">
    <property type="entry name" value="PECTINESTERASE INHIBITOR-LIKE"/>
    <property type="match status" value="1"/>
</dbReference>
<accession>A0A2N9HZP7</accession>
<feature type="signal peptide" evidence="3">
    <location>
        <begin position="1"/>
        <end position="24"/>
    </location>
</feature>
<dbReference type="SUPFAM" id="SSF101148">
    <property type="entry name" value="Plant invertase/pectin methylesterase inhibitor"/>
    <property type="match status" value="1"/>
</dbReference>
<evidence type="ECO:0000313" key="5">
    <source>
        <dbReference type="EMBL" id="SPD19316.1"/>
    </source>
</evidence>
<dbReference type="CDD" id="cd15801">
    <property type="entry name" value="PMEI-like_1"/>
    <property type="match status" value="1"/>
</dbReference>
<name>A0A2N9HZP7_FAGSY</name>
<evidence type="ECO:0000256" key="3">
    <source>
        <dbReference type="SAM" id="SignalP"/>
    </source>
</evidence>
<sequence>MKSITPFFFLFTLCLFFVPQEIVANQNNAITDHILQACEHTVHNDLCITTLSSDPISEGANQTGLALVALKVASQNASDITDQVKVLANDDSLEPGVQQGVSDCMDHYLDAAEQLEDSIAALLVGAFDDVKTWVNVAIGDVDQCDAAFKGLKNVMSKNNKVFHQLCENALAIIEALAAGK</sequence>
<dbReference type="InterPro" id="IPR006501">
    <property type="entry name" value="Pectinesterase_inhib_dom"/>
</dbReference>
<organism evidence="5">
    <name type="scientific">Fagus sylvatica</name>
    <name type="common">Beechnut</name>
    <dbReference type="NCBI Taxonomy" id="28930"/>
    <lineage>
        <taxon>Eukaryota</taxon>
        <taxon>Viridiplantae</taxon>
        <taxon>Streptophyta</taxon>
        <taxon>Embryophyta</taxon>
        <taxon>Tracheophyta</taxon>
        <taxon>Spermatophyta</taxon>
        <taxon>Magnoliopsida</taxon>
        <taxon>eudicotyledons</taxon>
        <taxon>Gunneridae</taxon>
        <taxon>Pentapetalae</taxon>
        <taxon>rosids</taxon>
        <taxon>fabids</taxon>
        <taxon>Fagales</taxon>
        <taxon>Fagaceae</taxon>
        <taxon>Fagus</taxon>
    </lineage>
</organism>
<dbReference type="InterPro" id="IPR035513">
    <property type="entry name" value="Invertase/methylesterase_inhib"/>
</dbReference>
<evidence type="ECO:0000313" key="6">
    <source>
        <dbReference type="EMBL" id="SPD21294.1"/>
    </source>
</evidence>
<dbReference type="PANTHER" id="PTHR31080:SF296">
    <property type="entry name" value="OS05G0360900 PROTEIN"/>
    <property type="match status" value="1"/>
</dbReference>
<dbReference type="GO" id="GO:0004857">
    <property type="term" value="F:enzyme inhibitor activity"/>
    <property type="evidence" value="ECO:0007669"/>
    <property type="project" value="InterPro"/>
</dbReference>
<evidence type="ECO:0000259" key="4">
    <source>
        <dbReference type="SMART" id="SM00856"/>
    </source>
</evidence>
<keyword evidence="1 3" id="KW-0732">Signal</keyword>